<keyword evidence="1" id="KW-0732">Signal</keyword>
<dbReference type="Proteomes" id="UP000193642">
    <property type="component" value="Unassembled WGS sequence"/>
</dbReference>
<dbReference type="PROSITE" id="PS51257">
    <property type="entry name" value="PROKAR_LIPOPROTEIN"/>
    <property type="match status" value="1"/>
</dbReference>
<comment type="caution">
    <text evidence="2">The sequence shown here is derived from an EMBL/GenBank/DDBJ whole genome shotgun (WGS) entry which is preliminary data.</text>
</comment>
<gene>
    <name evidence="2" type="ORF">BCR33DRAFT_324695</name>
</gene>
<feature type="chain" id="PRO_5012711410" evidence="1">
    <location>
        <begin position="22"/>
        <end position="188"/>
    </location>
</feature>
<organism evidence="2 3">
    <name type="scientific">Rhizoclosmatium globosum</name>
    <dbReference type="NCBI Taxonomy" id="329046"/>
    <lineage>
        <taxon>Eukaryota</taxon>
        <taxon>Fungi</taxon>
        <taxon>Fungi incertae sedis</taxon>
        <taxon>Chytridiomycota</taxon>
        <taxon>Chytridiomycota incertae sedis</taxon>
        <taxon>Chytridiomycetes</taxon>
        <taxon>Chytridiales</taxon>
        <taxon>Chytriomycetaceae</taxon>
        <taxon>Rhizoclosmatium</taxon>
    </lineage>
</organism>
<reference evidence="2 3" key="1">
    <citation type="submission" date="2016-07" db="EMBL/GenBank/DDBJ databases">
        <title>Pervasive Adenine N6-methylation of Active Genes in Fungi.</title>
        <authorList>
            <consortium name="DOE Joint Genome Institute"/>
            <person name="Mondo S.J."/>
            <person name="Dannebaum R.O."/>
            <person name="Kuo R.C."/>
            <person name="Labutti K."/>
            <person name="Haridas S."/>
            <person name="Kuo A."/>
            <person name="Salamov A."/>
            <person name="Ahrendt S.R."/>
            <person name="Lipzen A."/>
            <person name="Sullivan W."/>
            <person name="Andreopoulos W.B."/>
            <person name="Clum A."/>
            <person name="Lindquist E."/>
            <person name="Daum C."/>
            <person name="Ramamoorthy G.K."/>
            <person name="Gryganskyi A."/>
            <person name="Culley D."/>
            <person name="Magnuson J.K."/>
            <person name="James T.Y."/>
            <person name="O'Malley M.A."/>
            <person name="Stajich J.E."/>
            <person name="Spatafora J.W."/>
            <person name="Visel A."/>
            <person name="Grigoriev I.V."/>
        </authorList>
    </citation>
    <scope>NUCLEOTIDE SEQUENCE [LARGE SCALE GENOMIC DNA]</scope>
    <source>
        <strain evidence="2 3">JEL800</strain>
    </source>
</reference>
<evidence type="ECO:0000313" key="2">
    <source>
        <dbReference type="EMBL" id="ORY52628.1"/>
    </source>
</evidence>
<accession>A0A1Y2D025</accession>
<name>A0A1Y2D025_9FUNG</name>
<dbReference type="EMBL" id="MCGO01000003">
    <property type="protein sequence ID" value="ORY52628.1"/>
    <property type="molecule type" value="Genomic_DNA"/>
</dbReference>
<feature type="signal peptide" evidence="1">
    <location>
        <begin position="1"/>
        <end position="21"/>
    </location>
</feature>
<protein>
    <submittedName>
        <fullName evidence="2">Uncharacterized protein</fullName>
    </submittedName>
</protein>
<keyword evidence="3" id="KW-1185">Reference proteome</keyword>
<proteinExistence type="predicted"/>
<dbReference type="AlphaFoldDB" id="A0A1Y2D025"/>
<evidence type="ECO:0000256" key="1">
    <source>
        <dbReference type="SAM" id="SignalP"/>
    </source>
</evidence>
<sequence length="188" mass="20149">MILPNFKCLLLSIFAVSCVLAFSRLDIALCIDEQTTGKTNVASSNSDSSRYGTDFASDGWQTYLAPVSALYSLPLSNTSVVRKLSRQSSGKYSDPVSGKTVQYSCVENDQSVDGAIMVTRTIRIPQESVGLAAAGILGLNYFIENPVQGFMEGRSDALAAGAEVLKGVQPFISHFSTTRGLSFSLHSM</sequence>
<evidence type="ECO:0000313" key="3">
    <source>
        <dbReference type="Proteomes" id="UP000193642"/>
    </source>
</evidence>